<accession>A0A9N7UYZ5</accession>
<organism evidence="1 2">
    <name type="scientific">Pleuronectes platessa</name>
    <name type="common">European plaice</name>
    <dbReference type="NCBI Taxonomy" id="8262"/>
    <lineage>
        <taxon>Eukaryota</taxon>
        <taxon>Metazoa</taxon>
        <taxon>Chordata</taxon>
        <taxon>Craniata</taxon>
        <taxon>Vertebrata</taxon>
        <taxon>Euteleostomi</taxon>
        <taxon>Actinopterygii</taxon>
        <taxon>Neopterygii</taxon>
        <taxon>Teleostei</taxon>
        <taxon>Neoteleostei</taxon>
        <taxon>Acanthomorphata</taxon>
        <taxon>Carangaria</taxon>
        <taxon>Pleuronectiformes</taxon>
        <taxon>Pleuronectoidei</taxon>
        <taxon>Pleuronectidae</taxon>
        <taxon>Pleuronectes</taxon>
    </lineage>
</organism>
<sequence length="216" mass="24109">MPPAFSRFLSFSGDVWICMDWVEHDGHECPSHNVSLHDKSEVHINHSGVNVVTMCAVEPLAAGNRLRAGSDALHVSPIIRAVFRIFLFVMPNPQTRIISASFGSCPSHNIVIYPLLVLWSPLVLFILRSLRSLDLPPPAPTPEFLPRPGLTIALLIGHHRRRNSPKRAPDPAPHPRHVSRSPLRPLLRLLLGSTRESAWSLRSTSAGLSPDLYRYR</sequence>
<proteinExistence type="predicted"/>
<evidence type="ECO:0000313" key="2">
    <source>
        <dbReference type="Proteomes" id="UP001153269"/>
    </source>
</evidence>
<evidence type="ECO:0000313" key="1">
    <source>
        <dbReference type="EMBL" id="CAB1439111.1"/>
    </source>
</evidence>
<keyword evidence="2" id="KW-1185">Reference proteome</keyword>
<name>A0A9N7UYZ5_PLEPL</name>
<comment type="caution">
    <text evidence="1">The sequence shown here is derived from an EMBL/GenBank/DDBJ whole genome shotgun (WGS) entry which is preliminary data.</text>
</comment>
<dbReference type="Proteomes" id="UP001153269">
    <property type="component" value="Unassembled WGS sequence"/>
</dbReference>
<gene>
    <name evidence="1" type="ORF">PLEPLA_LOCUS26947</name>
</gene>
<dbReference type="EMBL" id="CADEAL010002230">
    <property type="protein sequence ID" value="CAB1439111.1"/>
    <property type="molecule type" value="Genomic_DNA"/>
</dbReference>
<reference evidence="1" key="1">
    <citation type="submission" date="2020-03" db="EMBL/GenBank/DDBJ databases">
        <authorList>
            <person name="Weist P."/>
        </authorList>
    </citation>
    <scope>NUCLEOTIDE SEQUENCE</scope>
</reference>
<dbReference type="AlphaFoldDB" id="A0A9N7UYZ5"/>
<protein>
    <submittedName>
        <fullName evidence="1">Uncharacterized protein</fullName>
    </submittedName>
</protein>